<feature type="non-terminal residue" evidence="1">
    <location>
        <position position="1"/>
    </location>
</feature>
<feature type="non-terminal residue" evidence="1">
    <location>
        <position position="103"/>
    </location>
</feature>
<gene>
    <name evidence="1" type="ORF">HKB21_30415</name>
</gene>
<sequence>TPSADDGTTRFLLVARMLYDKGIRHYVEAARILKRKYGDSVEFRLLGFLDVNNPSAVSKEEMQKWTDEGIVSYLGISDKVEEEIAQVDCMVLPSFYREGVPKS</sequence>
<dbReference type="Proteomes" id="UP000555836">
    <property type="component" value="Unassembled WGS sequence"/>
</dbReference>
<dbReference type="AlphaFoldDB" id="A0A7Y0X9E2"/>
<organism evidence="1 2">
    <name type="scientific">Vibrio parahaemolyticus</name>
    <dbReference type="NCBI Taxonomy" id="670"/>
    <lineage>
        <taxon>Bacteria</taxon>
        <taxon>Pseudomonadati</taxon>
        <taxon>Pseudomonadota</taxon>
        <taxon>Gammaproteobacteria</taxon>
        <taxon>Vibrionales</taxon>
        <taxon>Vibrionaceae</taxon>
        <taxon>Vibrio</taxon>
    </lineage>
</organism>
<accession>A0A7Y0X9E2</accession>
<protein>
    <submittedName>
        <fullName evidence="1">Glycosyltransferase</fullName>
    </submittedName>
</protein>
<dbReference type="Gene3D" id="3.40.50.2000">
    <property type="entry name" value="Glycogen Phosphorylase B"/>
    <property type="match status" value="1"/>
</dbReference>
<dbReference type="EMBL" id="JABCLD010002267">
    <property type="protein sequence ID" value="NMU29928.1"/>
    <property type="molecule type" value="Genomic_DNA"/>
</dbReference>
<proteinExistence type="predicted"/>
<reference evidence="1 2" key="1">
    <citation type="submission" date="2020-04" db="EMBL/GenBank/DDBJ databases">
        <title>Whole-genome sequencing of Vibrio spp. from China reveals different genetic environments of blaCTX-M-14 among diverse lineages.</title>
        <authorList>
            <person name="Zheng Z."/>
            <person name="Ye L."/>
            <person name="Chen S."/>
        </authorList>
    </citation>
    <scope>NUCLEOTIDE SEQUENCE [LARGE SCALE GENOMIC DNA]</scope>
    <source>
        <strain evidence="1 2">Vb0574</strain>
    </source>
</reference>
<keyword evidence="1" id="KW-0808">Transferase</keyword>
<dbReference type="GO" id="GO:0016740">
    <property type="term" value="F:transferase activity"/>
    <property type="evidence" value="ECO:0007669"/>
    <property type="project" value="UniProtKB-KW"/>
</dbReference>
<evidence type="ECO:0000313" key="2">
    <source>
        <dbReference type="Proteomes" id="UP000555836"/>
    </source>
</evidence>
<dbReference type="SUPFAM" id="SSF53756">
    <property type="entry name" value="UDP-Glycosyltransferase/glycogen phosphorylase"/>
    <property type="match status" value="1"/>
</dbReference>
<evidence type="ECO:0000313" key="1">
    <source>
        <dbReference type="EMBL" id="NMU29928.1"/>
    </source>
</evidence>
<comment type="caution">
    <text evidence="1">The sequence shown here is derived from an EMBL/GenBank/DDBJ whole genome shotgun (WGS) entry which is preliminary data.</text>
</comment>
<dbReference type="Pfam" id="PF13692">
    <property type="entry name" value="Glyco_trans_1_4"/>
    <property type="match status" value="1"/>
</dbReference>
<name>A0A7Y0X9E2_VIBPH</name>